<keyword evidence="2" id="KW-0472">Membrane</keyword>
<evidence type="ECO:0000256" key="2">
    <source>
        <dbReference type="SAM" id="Phobius"/>
    </source>
</evidence>
<evidence type="ECO:0000256" key="1">
    <source>
        <dbReference type="SAM" id="MobiDB-lite"/>
    </source>
</evidence>
<keyword evidence="2" id="KW-1133">Transmembrane helix</keyword>
<proteinExistence type="predicted"/>
<name>A0A430FR50_9BIFI</name>
<dbReference type="AlphaFoldDB" id="A0A430FR50"/>
<dbReference type="RefSeq" id="WP_125968695.1">
    <property type="nucleotide sequence ID" value="NZ_QXGK01000014.1"/>
</dbReference>
<feature type="compositionally biased region" description="Low complexity" evidence="1">
    <location>
        <begin position="11"/>
        <end position="22"/>
    </location>
</feature>
<evidence type="ECO:0000313" key="4">
    <source>
        <dbReference type="EMBL" id="RSX55298.1"/>
    </source>
</evidence>
<evidence type="ECO:0000259" key="3">
    <source>
        <dbReference type="Pfam" id="PF03703"/>
    </source>
</evidence>
<dbReference type="InterPro" id="IPR005182">
    <property type="entry name" value="YdbS-like_PH"/>
</dbReference>
<gene>
    <name evidence="4" type="ORF">D2E24_1433</name>
</gene>
<dbReference type="PANTHER" id="PTHR34473:SF2">
    <property type="entry name" value="UPF0699 TRANSMEMBRANE PROTEIN YDBT"/>
    <property type="match status" value="1"/>
</dbReference>
<feature type="region of interest" description="Disordered" evidence="1">
    <location>
        <begin position="1"/>
        <end position="88"/>
    </location>
</feature>
<organism evidence="4 5">
    <name type="scientific">Bifidobacterium samirii</name>
    <dbReference type="NCBI Taxonomy" id="2306974"/>
    <lineage>
        <taxon>Bacteria</taxon>
        <taxon>Bacillati</taxon>
        <taxon>Actinomycetota</taxon>
        <taxon>Actinomycetes</taxon>
        <taxon>Bifidobacteriales</taxon>
        <taxon>Bifidobacteriaceae</taxon>
        <taxon>Bifidobacterium</taxon>
    </lineage>
</organism>
<dbReference type="Proteomes" id="UP000287470">
    <property type="component" value="Unassembled WGS sequence"/>
</dbReference>
<dbReference type="Pfam" id="PF03703">
    <property type="entry name" value="bPH_2"/>
    <property type="match status" value="1"/>
</dbReference>
<feature type="domain" description="YdbS-like PH" evidence="3">
    <location>
        <begin position="160"/>
        <end position="234"/>
    </location>
</feature>
<reference evidence="4 5" key="1">
    <citation type="submission" date="2018-09" db="EMBL/GenBank/DDBJ databases">
        <title>Characterization of the phylogenetic diversity of five novel species belonging to the genus Bifidobacterium.</title>
        <authorList>
            <person name="Lugli G.A."/>
            <person name="Duranti S."/>
            <person name="Milani C."/>
        </authorList>
    </citation>
    <scope>NUCLEOTIDE SEQUENCE [LARGE SCALE GENOMIC DNA]</scope>
    <source>
        <strain evidence="4 5">2033B</strain>
    </source>
</reference>
<feature type="compositionally biased region" description="Low complexity" evidence="1">
    <location>
        <begin position="34"/>
        <end position="78"/>
    </location>
</feature>
<feature type="transmembrane region" description="Helical" evidence="2">
    <location>
        <begin position="107"/>
        <end position="126"/>
    </location>
</feature>
<feature type="transmembrane region" description="Helical" evidence="2">
    <location>
        <begin position="132"/>
        <end position="151"/>
    </location>
</feature>
<evidence type="ECO:0000313" key="5">
    <source>
        <dbReference type="Proteomes" id="UP000287470"/>
    </source>
</evidence>
<dbReference type="PANTHER" id="PTHR34473">
    <property type="entry name" value="UPF0699 TRANSMEMBRANE PROTEIN YDBS"/>
    <property type="match status" value="1"/>
</dbReference>
<comment type="caution">
    <text evidence="4">The sequence shown here is derived from an EMBL/GenBank/DDBJ whole genome shotgun (WGS) entry which is preliminary data.</text>
</comment>
<protein>
    <submittedName>
        <fullName evidence="4">Bacterial PH domain-containing protein</fullName>
    </submittedName>
</protein>
<dbReference type="OrthoDB" id="7364633at2"/>
<accession>A0A430FR50</accession>
<keyword evidence="5" id="KW-1185">Reference proteome</keyword>
<dbReference type="EMBL" id="QXGK01000014">
    <property type="protein sequence ID" value="RSX55298.1"/>
    <property type="molecule type" value="Genomic_DNA"/>
</dbReference>
<sequence>MTMHTIPDGVPTTASADAASATEEPDGTRGSQMAAGATPRPVAPAVRPAPAAHPAIEPTTEPTTEPTPAPASSASLAPPATPLPRSDDEEWRALPERMRRVWMANEAISCAITVAVCAVSAIVCRWNGWWDVWQPLVLALIAAYALLALAVQPVQTRYRYAFHRFRIGARDMRIRTGWLWRKSTTIPFNRVQHVDTKQGPVLRHYGMTTVVVHTAVGEHAIESLTTDEAERVVSLITARVAAAKEDV</sequence>
<keyword evidence="2" id="KW-0812">Transmembrane</keyword>